<dbReference type="Pfam" id="PF12656">
    <property type="entry name" value="G-patch_2"/>
    <property type="match status" value="1"/>
</dbReference>
<keyword evidence="2" id="KW-0539">Nucleus</keyword>
<evidence type="ECO:0000259" key="3">
    <source>
        <dbReference type="Pfam" id="PF12656"/>
    </source>
</evidence>
<reference evidence="4" key="1">
    <citation type="submission" date="2023-06" db="EMBL/GenBank/DDBJ databases">
        <title>Reference genome for the Northern bat (Eptesicus nilssonii), a most northern bat species.</title>
        <authorList>
            <person name="Laine V.N."/>
            <person name="Pulliainen A.T."/>
            <person name="Lilley T.M."/>
        </authorList>
    </citation>
    <scope>NUCLEOTIDE SEQUENCE</scope>
    <source>
        <strain evidence="4">BLF_Eptnil</strain>
        <tissue evidence="4">Kidney</tissue>
    </source>
</reference>
<dbReference type="GO" id="GO:0005634">
    <property type="term" value="C:nucleus"/>
    <property type="evidence" value="ECO:0007669"/>
    <property type="project" value="UniProtKB-SubCell"/>
</dbReference>
<dbReference type="EMBL" id="JAULJE010000009">
    <property type="protein sequence ID" value="KAK1339146.1"/>
    <property type="molecule type" value="Genomic_DNA"/>
</dbReference>
<evidence type="ECO:0000313" key="5">
    <source>
        <dbReference type="Proteomes" id="UP001177744"/>
    </source>
</evidence>
<evidence type="ECO:0000256" key="2">
    <source>
        <dbReference type="ARBA" id="ARBA00023242"/>
    </source>
</evidence>
<comment type="subcellular location">
    <subcellularLocation>
        <location evidence="1">Nucleus</location>
    </subcellularLocation>
</comment>
<proteinExistence type="predicted"/>
<keyword evidence="5" id="KW-1185">Reference proteome</keyword>
<feature type="domain" description="Spp2/MOS2 G-patch" evidence="3">
    <location>
        <begin position="50"/>
        <end position="80"/>
    </location>
</feature>
<evidence type="ECO:0000256" key="1">
    <source>
        <dbReference type="ARBA" id="ARBA00004123"/>
    </source>
</evidence>
<organism evidence="4 5">
    <name type="scientific">Cnephaeus nilssonii</name>
    <name type="common">Northern bat</name>
    <name type="synonym">Eptesicus nilssonii</name>
    <dbReference type="NCBI Taxonomy" id="3371016"/>
    <lineage>
        <taxon>Eukaryota</taxon>
        <taxon>Metazoa</taxon>
        <taxon>Chordata</taxon>
        <taxon>Craniata</taxon>
        <taxon>Vertebrata</taxon>
        <taxon>Euteleostomi</taxon>
        <taxon>Mammalia</taxon>
        <taxon>Eutheria</taxon>
        <taxon>Laurasiatheria</taxon>
        <taxon>Chiroptera</taxon>
        <taxon>Yangochiroptera</taxon>
        <taxon>Vespertilionidae</taxon>
        <taxon>Cnephaeus</taxon>
    </lineage>
</organism>
<protein>
    <recommendedName>
        <fullName evidence="3">Spp2/MOS2 G-patch domain-containing protein</fullName>
    </recommendedName>
</protein>
<comment type="caution">
    <text evidence="4">The sequence shown here is derived from an EMBL/GenBank/DDBJ whole genome shotgun (WGS) entry which is preliminary data.</text>
</comment>
<accession>A0AA40HXB7</accession>
<dbReference type="AlphaFoldDB" id="A0AA40HXB7"/>
<gene>
    <name evidence="4" type="ORF">QTO34_019820</name>
</gene>
<dbReference type="InterPro" id="IPR026822">
    <property type="entry name" value="Spp2/MOS2_G-patch"/>
</dbReference>
<sequence length="85" mass="9549">MLSQAMKEFVEELKNSLEERENARVDPMIQKRCTHKKGAGSEPWAETVPKAADYEAVPVKAYGLSMLRGMGWKPGWGIATPSIKW</sequence>
<dbReference type="Proteomes" id="UP001177744">
    <property type="component" value="Unassembled WGS sequence"/>
</dbReference>
<name>A0AA40HXB7_CNENI</name>
<evidence type="ECO:0000313" key="4">
    <source>
        <dbReference type="EMBL" id="KAK1339146.1"/>
    </source>
</evidence>